<evidence type="ECO:0000259" key="13">
    <source>
        <dbReference type="PROSITE" id="PS51987"/>
    </source>
</evidence>
<sequence length="253" mass="27791">MSLLSDLISLNLSDTTEKVIAEYIWVGGSGIDMRSKARTLSGPVNDPSKLPKWNYDGSSTGQSPGVDSEVILFPQAAFKDPFRRGKNMLVMCDAYTAAGEPIPTNKRHNAAKIFSYPDVVAEEPWYGIYCCFLYGIEQEYTLLQKDVQWPLGWPIGGFPGPQGPYYCGIDANKDFGRDIVDSHFKACLHADINITGINAEVMPGQFQVGPSVGISACDDLWVARNILERITEIAGVVLSVDPQPIKGFYIDKS</sequence>
<evidence type="ECO:0000256" key="2">
    <source>
        <dbReference type="ARBA" id="ARBA00009897"/>
    </source>
</evidence>
<dbReference type="PROSITE" id="PS51987">
    <property type="entry name" value="GS_CATALYTIC"/>
    <property type="match status" value="1"/>
</dbReference>
<dbReference type="SUPFAM" id="SSF55931">
    <property type="entry name" value="Glutamine synthetase/guanido kinase"/>
    <property type="match status" value="1"/>
</dbReference>
<evidence type="ECO:0000256" key="1">
    <source>
        <dbReference type="ARBA" id="ARBA00004496"/>
    </source>
</evidence>
<dbReference type="PANTHER" id="PTHR20852:SF93">
    <property type="entry name" value="GLUTAMINE SYNTHETASE CYTOSOLIC ISOZYME 1-1"/>
    <property type="match status" value="1"/>
</dbReference>
<evidence type="ECO:0000259" key="12">
    <source>
        <dbReference type="PROSITE" id="PS51986"/>
    </source>
</evidence>
<keyword evidence="6" id="KW-0547">Nucleotide-binding</keyword>
<dbReference type="EMBL" id="CM000835">
    <property type="protein sequence ID" value="KRH72975.1"/>
    <property type="molecule type" value="Genomic_DNA"/>
</dbReference>
<dbReference type="EnsemblPlants" id="KRH72975">
    <property type="protein sequence ID" value="KRH72975"/>
    <property type="gene ID" value="GLYMA_02G243900"/>
</dbReference>
<evidence type="ECO:0000256" key="5">
    <source>
        <dbReference type="ARBA" id="ARBA00022598"/>
    </source>
</evidence>
<dbReference type="SMR" id="A0A0R0LAY4"/>
<dbReference type="PROSITE" id="PS00180">
    <property type="entry name" value="GLNA_1"/>
    <property type="match status" value="1"/>
</dbReference>
<evidence type="ECO:0000256" key="6">
    <source>
        <dbReference type="ARBA" id="ARBA00022741"/>
    </source>
</evidence>
<gene>
    <name evidence="14" type="ORF">GLYMA_02G243900</name>
</gene>
<dbReference type="Proteomes" id="UP000008827">
    <property type="component" value="Chromosome 2"/>
</dbReference>
<name>A0A0R0LAY4_SOYBN</name>
<dbReference type="InterPro" id="IPR008147">
    <property type="entry name" value="Gln_synt_N"/>
</dbReference>
<dbReference type="PaxDb" id="3847-GLYMA02G41106.1"/>
<comment type="subcellular location">
    <subcellularLocation>
        <location evidence="1">Cytoplasm</location>
    </subcellularLocation>
</comment>
<dbReference type="PROSITE" id="PS51986">
    <property type="entry name" value="GS_BETA_GRASP"/>
    <property type="match status" value="1"/>
</dbReference>
<dbReference type="SUPFAM" id="SSF54368">
    <property type="entry name" value="Glutamine synthetase, N-terminal domain"/>
    <property type="match status" value="1"/>
</dbReference>
<evidence type="ECO:0000256" key="7">
    <source>
        <dbReference type="ARBA" id="ARBA00022840"/>
    </source>
</evidence>
<dbReference type="GO" id="GO:0006542">
    <property type="term" value="P:glutamine biosynthetic process"/>
    <property type="evidence" value="ECO:0000318"/>
    <property type="project" value="GO_Central"/>
</dbReference>
<evidence type="ECO:0000256" key="9">
    <source>
        <dbReference type="ARBA" id="ARBA00030668"/>
    </source>
</evidence>
<evidence type="ECO:0000313" key="16">
    <source>
        <dbReference type="Proteomes" id="UP000008827"/>
    </source>
</evidence>
<dbReference type="InterPro" id="IPR027302">
    <property type="entry name" value="Gln_synth_N_conserv_site"/>
</dbReference>
<reference evidence="15" key="2">
    <citation type="submission" date="2018-02" db="UniProtKB">
        <authorList>
            <consortium name="EnsemblPlants"/>
        </authorList>
    </citation>
    <scope>IDENTIFICATION</scope>
    <source>
        <strain evidence="15">Williams 82</strain>
    </source>
</reference>
<dbReference type="STRING" id="3847.A0A0R0LAY4"/>
<dbReference type="InterPro" id="IPR050292">
    <property type="entry name" value="Glutamine_Synthetase"/>
</dbReference>
<evidence type="ECO:0000313" key="14">
    <source>
        <dbReference type="EMBL" id="KRH72975.1"/>
    </source>
</evidence>
<comment type="catalytic activity">
    <reaction evidence="10">
        <text>L-glutamate + NH4(+) + ATP = L-glutamine + ADP + phosphate + H(+)</text>
        <dbReference type="Rhea" id="RHEA:16169"/>
        <dbReference type="ChEBI" id="CHEBI:15378"/>
        <dbReference type="ChEBI" id="CHEBI:28938"/>
        <dbReference type="ChEBI" id="CHEBI:29985"/>
        <dbReference type="ChEBI" id="CHEBI:30616"/>
        <dbReference type="ChEBI" id="CHEBI:43474"/>
        <dbReference type="ChEBI" id="CHEBI:58359"/>
        <dbReference type="ChEBI" id="CHEBI:456216"/>
        <dbReference type="EC" id="6.3.1.2"/>
    </reaction>
</comment>
<evidence type="ECO:0000256" key="3">
    <source>
        <dbReference type="ARBA" id="ARBA00012937"/>
    </source>
</evidence>
<evidence type="ECO:0000256" key="8">
    <source>
        <dbReference type="ARBA" id="ARBA00023231"/>
    </source>
</evidence>
<evidence type="ECO:0000256" key="4">
    <source>
        <dbReference type="ARBA" id="ARBA00022490"/>
    </source>
</evidence>
<feature type="domain" description="GS catalytic" evidence="13">
    <location>
        <begin position="106"/>
        <end position="253"/>
    </location>
</feature>
<evidence type="ECO:0000313" key="15">
    <source>
        <dbReference type="EnsemblPlants" id="KRH72975"/>
    </source>
</evidence>
<dbReference type="InterPro" id="IPR008146">
    <property type="entry name" value="Gln_synth_cat_dom"/>
</dbReference>
<dbReference type="FunFam" id="3.10.20.70:FF:000004">
    <property type="entry name" value="Glutamine synthetase"/>
    <property type="match status" value="1"/>
</dbReference>
<dbReference type="OMA" id="WHRSENS"/>
<proteinExistence type="inferred from homology"/>
<dbReference type="Gramene" id="KRH72975">
    <property type="protein sequence ID" value="KRH72975"/>
    <property type="gene ID" value="GLYMA_02G243900"/>
</dbReference>
<dbReference type="FunFam" id="3.30.590.10:FF:000011">
    <property type="entry name" value="Glutamine synthetase"/>
    <property type="match status" value="1"/>
</dbReference>
<dbReference type="GO" id="GO:0005524">
    <property type="term" value="F:ATP binding"/>
    <property type="evidence" value="ECO:0007669"/>
    <property type="project" value="UniProtKB-KW"/>
</dbReference>
<dbReference type="InterPro" id="IPR014746">
    <property type="entry name" value="Gln_synth/guanido_kin_cat_dom"/>
</dbReference>
<reference evidence="14" key="3">
    <citation type="submission" date="2018-07" db="EMBL/GenBank/DDBJ databases">
        <title>WGS assembly of Glycine max.</title>
        <authorList>
            <person name="Schmutz J."/>
            <person name="Cannon S."/>
            <person name="Schlueter J."/>
            <person name="Ma J."/>
            <person name="Mitros T."/>
            <person name="Nelson W."/>
            <person name="Hyten D."/>
            <person name="Song Q."/>
            <person name="Thelen J."/>
            <person name="Cheng J."/>
            <person name="Xu D."/>
            <person name="Hellsten U."/>
            <person name="May G."/>
            <person name="Yu Y."/>
            <person name="Sakurai T."/>
            <person name="Umezawa T."/>
            <person name="Bhattacharyya M."/>
            <person name="Sandhu D."/>
            <person name="Valliyodan B."/>
            <person name="Lindquist E."/>
            <person name="Peto M."/>
            <person name="Grant D."/>
            <person name="Shu S."/>
            <person name="Goodstein D."/>
            <person name="Barry K."/>
            <person name="Futrell-Griggs M."/>
            <person name="Abernathy B."/>
            <person name="Du J."/>
            <person name="Tian Z."/>
            <person name="Zhu L."/>
            <person name="Gill N."/>
            <person name="Joshi T."/>
            <person name="Libault M."/>
            <person name="Sethuraman A."/>
            <person name="Zhang X."/>
            <person name="Shinozaki K."/>
            <person name="Nguyen H."/>
            <person name="Wing R."/>
            <person name="Cregan P."/>
            <person name="Specht J."/>
            <person name="Grimwood J."/>
            <person name="Rokhsar D."/>
            <person name="Stacey G."/>
            <person name="Shoemaker R."/>
            <person name="Jackson S."/>
        </authorList>
    </citation>
    <scope>NUCLEOTIDE SEQUENCE</scope>
    <source>
        <tissue evidence="14">Callus</tissue>
    </source>
</reference>
<evidence type="ECO:0000256" key="11">
    <source>
        <dbReference type="PROSITE-ProRule" id="PRU01330"/>
    </source>
</evidence>
<keyword evidence="5" id="KW-0436">Ligase</keyword>
<keyword evidence="4" id="KW-0963">Cytoplasm</keyword>
<reference evidence="14 15" key="1">
    <citation type="journal article" date="2010" name="Nature">
        <title>Genome sequence of the palaeopolyploid soybean.</title>
        <authorList>
            <person name="Schmutz J."/>
            <person name="Cannon S.B."/>
            <person name="Schlueter J."/>
            <person name="Ma J."/>
            <person name="Mitros T."/>
            <person name="Nelson W."/>
            <person name="Hyten D.L."/>
            <person name="Song Q."/>
            <person name="Thelen J.J."/>
            <person name="Cheng J."/>
            <person name="Xu D."/>
            <person name="Hellsten U."/>
            <person name="May G.D."/>
            <person name="Yu Y."/>
            <person name="Sakurai T."/>
            <person name="Umezawa T."/>
            <person name="Bhattacharyya M.K."/>
            <person name="Sandhu D."/>
            <person name="Valliyodan B."/>
            <person name="Lindquist E."/>
            <person name="Peto M."/>
            <person name="Grant D."/>
            <person name="Shu S."/>
            <person name="Goodstein D."/>
            <person name="Barry K."/>
            <person name="Futrell-Griggs M."/>
            <person name="Abernathy B."/>
            <person name="Du J."/>
            <person name="Tian Z."/>
            <person name="Zhu L."/>
            <person name="Gill N."/>
            <person name="Joshi T."/>
            <person name="Libault M."/>
            <person name="Sethuraman A."/>
            <person name="Zhang X.-C."/>
            <person name="Shinozaki K."/>
            <person name="Nguyen H.T."/>
            <person name="Wing R.A."/>
            <person name="Cregan P."/>
            <person name="Specht J."/>
            <person name="Grimwood J."/>
            <person name="Rokhsar D."/>
            <person name="Stacey G."/>
            <person name="Shoemaker R.C."/>
            <person name="Jackson S.A."/>
        </authorList>
    </citation>
    <scope>NUCLEOTIDE SEQUENCE</scope>
    <source>
        <strain evidence="15">cv. Williams 82</strain>
        <tissue evidence="14">Callus</tissue>
    </source>
</reference>
<evidence type="ECO:0000256" key="10">
    <source>
        <dbReference type="ARBA" id="ARBA00049436"/>
    </source>
</evidence>
<keyword evidence="8" id="KW-0535">Nitrogen fixation</keyword>
<dbReference type="EC" id="6.3.1.2" evidence="3"/>
<accession>A0A0R0LAY4</accession>
<feature type="domain" description="GS beta-grasp" evidence="12">
    <location>
        <begin position="19"/>
        <end position="99"/>
    </location>
</feature>
<protein>
    <recommendedName>
        <fullName evidence="3">glutamine synthetase</fullName>
        <ecNumber evidence="3">6.3.1.2</ecNumber>
    </recommendedName>
    <alternativeName>
        <fullName evidence="9">Glutamate--ammonia ligase</fullName>
    </alternativeName>
</protein>
<comment type="similarity">
    <text evidence="2 11">Belongs to the glutamine synthetase family.</text>
</comment>
<dbReference type="InterPro" id="IPR036651">
    <property type="entry name" value="Gln_synt_N_sf"/>
</dbReference>
<dbReference type="InParanoid" id="A0A0R0LAY4"/>
<keyword evidence="7" id="KW-0067">ATP-binding</keyword>
<organism evidence="14">
    <name type="scientific">Glycine max</name>
    <name type="common">Soybean</name>
    <name type="synonym">Glycine hispida</name>
    <dbReference type="NCBI Taxonomy" id="3847"/>
    <lineage>
        <taxon>Eukaryota</taxon>
        <taxon>Viridiplantae</taxon>
        <taxon>Streptophyta</taxon>
        <taxon>Embryophyta</taxon>
        <taxon>Tracheophyta</taxon>
        <taxon>Spermatophyta</taxon>
        <taxon>Magnoliopsida</taxon>
        <taxon>eudicotyledons</taxon>
        <taxon>Gunneridae</taxon>
        <taxon>Pentapetalae</taxon>
        <taxon>rosids</taxon>
        <taxon>fabids</taxon>
        <taxon>Fabales</taxon>
        <taxon>Fabaceae</taxon>
        <taxon>Papilionoideae</taxon>
        <taxon>50 kb inversion clade</taxon>
        <taxon>NPAAA clade</taxon>
        <taxon>indigoferoid/millettioid clade</taxon>
        <taxon>Phaseoleae</taxon>
        <taxon>Glycine</taxon>
        <taxon>Glycine subgen. Soja</taxon>
    </lineage>
</organism>
<dbReference type="PANTHER" id="PTHR20852">
    <property type="entry name" value="GLUTAMINE SYNTHETASE"/>
    <property type="match status" value="1"/>
</dbReference>
<dbReference type="Gene3D" id="3.10.20.70">
    <property type="entry name" value="Glutamine synthetase, N-terminal domain"/>
    <property type="match status" value="1"/>
</dbReference>
<dbReference type="GO" id="GO:0005737">
    <property type="term" value="C:cytoplasm"/>
    <property type="evidence" value="ECO:0000318"/>
    <property type="project" value="GO_Central"/>
</dbReference>
<dbReference type="Gene3D" id="3.30.590.10">
    <property type="entry name" value="Glutamine synthetase/guanido kinase, catalytic domain"/>
    <property type="match status" value="1"/>
</dbReference>
<dbReference type="GO" id="GO:0004356">
    <property type="term" value="F:glutamine synthetase activity"/>
    <property type="evidence" value="ECO:0000318"/>
    <property type="project" value="GO_Central"/>
</dbReference>
<dbReference type="AlphaFoldDB" id="A0A0R0LAY4"/>
<keyword evidence="16" id="KW-1185">Reference proteome</keyword>